<protein>
    <submittedName>
        <fullName evidence="2">Uncharacterized protein</fullName>
    </submittedName>
</protein>
<dbReference type="KEGG" id="gba:J421_0398"/>
<dbReference type="RefSeq" id="WP_158508627.1">
    <property type="nucleotide sequence ID" value="NZ_CP007128.1"/>
</dbReference>
<feature type="transmembrane region" description="Helical" evidence="1">
    <location>
        <begin position="15"/>
        <end position="34"/>
    </location>
</feature>
<name>W0RC84_9BACT</name>
<dbReference type="HOGENOM" id="CLU_3168517_0_0_0"/>
<accession>W0RC84</accession>
<keyword evidence="1" id="KW-0812">Transmembrane</keyword>
<keyword evidence="3" id="KW-1185">Reference proteome</keyword>
<proteinExistence type="predicted"/>
<dbReference type="AlphaFoldDB" id="W0RC84"/>
<evidence type="ECO:0000313" key="2">
    <source>
        <dbReference type="EMBL" id="AHG87935.1"/>
    </source>
</evidence>
<evidence type="ECO:0000313" key="3">
    <source>
        <dbReference type="Proteomes" id="UP000019151"/>
    </source>
</evidence>
<dbReference type="InParanoid" id="W0RC84"/>
<dbReference type="Proteomes" id="UP000019151">
    <property type="component" value="Chromosome"/>
</dbReference>
<dbReference type="EMBL" id="CP007128">
    <property type="protein sequence ID" value="AHG87935.1"/>
    <property type="molecule type" value="Genomic_DNA"/>
</dbReference>
<organism evidence="2 3">
    <name type="scientific">Gemmatirosa kalamazoonensis</name>
    <dbReference type="NCBI Taxonomy" id="861299"/>
    <lineage>
        <taxon>Bacteria</taxon>
        <taxon>Pseudomonadati</taxon>
        <taxon>Gemmatimonadota</taxon>
        <taxon>Gemmatimonadia</taxon>
        <taxon>Gemmatimonadales</taxon>
        <taxon>Gemmatimonadaceae</taxon>
        <taxon>Gemmatirosa</taxon>
    </lineage>
</organism>
<keyword evidence="1" id="KW-0472">Membrane</keyword>
<evidence type="ECO:0000256" key="1">
    <source>
        <dbReference type="SAM" id="Phobius"/>
    </source>
</evidence>
<gene>
    <name evidence="2" type="ORF">J421_0398</name>
</gene>
<reference evidence="2 3" key="1">
    <citation type="journal article" date="2014" name="Genome Announc.">
        <title>Genome Sequence and Methylome of Soil Bacterium Gemmatirosa kalamazoonensis KBS708T, a Member of the Rarely Cultivated Gemmatimonadetes Phylum.</title>
        <authorList>
            <person name="Debruyn J.M."/>
            <person name="Radosevich M."/>
            <person name="Wommack K.E."/>
            <person name="Polson S.W."/>
            <person name="Hauser L.J."/>
            <person name="Fawaz M.N."/>
            <person name="Korlach J."/>
            <person name="Tsai Y.C."/>
        </authorList>
    </citation>
    <scope>NUCLEOTIDE SEQUENCE [LARGE SCALE GENOMIC DNA]</scope>
    <source>
        <strain evidence="2 3">KBS708</strain>
    </source>
</reference>
<sequence>MGTLLSTVAGWVEAGVVYGVVVIGSLPLYALMLLHPPRGTRRRARPR</sequence>
<keyword evidence="1" id="KW-1133">Transmembrane helix</keyword>